<feature type="domain" description="PKD" evidence="4">
    <location>
        <begin position="772"/>
        <end position="834"/>
    </location>
</feature>
<keyword evidence="7" id="KW-1185">Reference proteome</keyword>
<dbReference type="SMART" id="SM00089">
    <property type="entry name" value="PKD"/>
    <property type="match status" value="2"/>
</dbReference>
<dbReference type="Pfam" id="PF18962">
    <property type="entry name" value="Por_Secre_tail"/>
    <property type="match status" value="1"/>
</dbReference>
<dbReference type="KEGG" id="oho:Oweho_0513"/>
<evidence type="ECO:0000313" key="7">
    <source>
        <dbReference type="Proteomes" id="UP000005631"/>
    </source>
</evidence>
<feature type="signal peptide" evidence="2">
    <location>
        <begin position="1"/>
        <end position="20"/>
    </location>
</feature>
<sequence>MKSTKLLFTFLVFCTLNFIALSQNCQIKKAPFFENFDKITFSSGTAQNGGSIDSCWQRSSANTYYWRVGPASSRTPNTGPQNDHTTGNGKYMFTEINGINYYPITTELKSPLIDLDTLNNPKLTFFTHLFGLSIASFKVHINNGSGWNLEYSITGPQQSSRADAWDKVTINLSSYLGDTIQVRFTGEKVPYAPGPWAETDMSIDDFRISNDTACETPQNLTISFETDVKAGIKWISGGANNWNVSYGPTGTSAQNGILINTATPHVILSGLTPSSSYDVYVRDSCAPGQVSSWFGPISFITDCSPVLAPFIENFDSANFSVYNSFPPCWKRKTTGGDFYFLARQGPTFHPSTGPSGDHTTGNGRYVFSVRSGGSGSPVYGAASFKTPLLDLSNLTKPSLSFWYHMYGADIDSMAVFVESKDVSKKVLSLIGQQQFSNTDAWKEMEIDLSGFKDDTIEVAFTSYKYALTGTKTNVAIDDIAIEEAPICPKPYVLHAEKITGTSVTLGWSAATPSSWQLKYRPTASSGAFTFISTANNPTTINGLSPRTEYEFYVRDSCIAPNTSQWVGPLVITTDCPLYNIPFYENFDSTAWVPGVSLSNIGNEISPCWNRPDSLAPHFGVMTGATTSTSTGPANGSGGTGKYIYTEASGTNYPTTGEITSPQIYINPLRVNPRLRFGYHMYGSDITSLEVEVGNENGFTNVHTFTGAQQTSSTAPWKYHLVSLAQFSGDTIQVKFKGNFSGFNGDVAIDDFLVTAKHCPLVSTSFTDSIHFLQANFVLDSTNSNDSLYWDFGDGTDTSIVNSSHVYDTAGTYTVKLLAYNNCGNVDSTIKTITVCDSLWADFNITQVGDTVIFTANPTPGQTIYYWDLGNGKDTVGSEIKYSYQNHDSVKVGLTVVNICGDSVSLFKVVRLCLPPEALWSYHIVSTTSSGMKVQFDGTNSKNAVIYHWSFGDGDTAIGAMPLHTYVTPGLHYKVILTVKNRCDQQNLKSGKLSEIGLPELKLESLLDLFPNPSNGKFTLTWTSNEVLIKSIQLIDISGNPLYRQEINKEQNGIINIDVSQIPKGNYVLKIQTLSGIVNKPVVISP</sequence>
<dbReference type="SUPFAM" id="SSF49265">
    <property type="entry name" value="Fibronectin type III"/>
    <property type="match status" value="2"/>
</dbReference>
<dbReference type="SUPFAM" id="SSF49299">
    <property type="entry name" value="PKD domain"/>
    <property type="match status" value="3"/>
</dbReference>
<dbReference type="InterPro" id="IPR000998">
    <property type="entry name" value="MAM_dom"/>
</dbReference>
<feature type="domain" description="PKD" evidence="4">
    <location>
        <begin position="916"/>
        <end position="969"/>
    </location>
</feature>
<protein>
    <submittedName>
        <fullName evidence="6">PDK repeat-containing protein</fullName>
    </submittedName>
</protein>
<evidence type="ECO:0000259" key="4">
    <source>
        <dbReference type="PROSITE" id="PS50093"/>
    </source>
</evidence>
<dbReference type="CDD" id="cd00063">
    <property type="entry name" value="FN3"/>
    <property type="match status" value="1"/>
</dbReference>
<dbReference type="eggNOG" id="COG3291">
    <property type="taxonomic scope" value="Bacteria"/>
</dbReference>
<dbReference type="AlphaFoldDB" id="G8QZT5"/>
<evidence type="ECO:0000256" key="2">
    <source>
        <dbReference type="SAM" id="SignalP"/>
    </source>
</evidence>
<evidence type="ECO:0000259" key="3">
    <source>
        <dbReference type="PROSITE" id="PS50060"/>
    </source>
</evidence>
<dbReference type="PANTHER" id="PTHR23282">
    <property type="entry name" value="APICAL ENDOSOMAL GLYCOPROTEIN PRECURSOR"/>
    <property type="match status" value="1"/>
</dbReference>
<gene>
    <name evidence="6" type="ordered locus">Oweho_0513</name>
</gene>
<dbReference type="InterPro" id="IPR022409">
    <property type="entry name" value="PKD/Chitinase_dom"/>
</dbReference>
<keyword evidence="1 2" id="KW-0732">Signal</keyword>
<dbReference type="InterPro" id="IPR051560">
    <property type="entry name" value="MAM_domain-containing"/>
</dbReference>
<dbReference type="PROSITE" id="PS50093">
    <property type="entry name" value="PKD"/>
    <property type="match status" value="3"/>
</dbReference>
<dbReference type="PROSITE" id="PS50060">
    <property type="entry name" value="MAM_2"/>
    <property type="match status" value="3"/>
</dbReference>
<dbReference type="HOGENOM" id="CLU_285423_0_0_10"/>
<dbReference type="InterPro" id="IPR013783">
    <property type="entry name" value="Ig-like_fold"/>
</dbReference>
<dbReference type="Proteomes" id="UP000005631">
    <property type="component" value="Chromosome"/>
</dbReference>
<feature type="domain" description="PKD" evidence="4">
    <location>
        <begin position="847"/>
        <end position="904"/>
    </location>
</feature>
<dbReference type="SMART" id="SM00137">
    <property type="entry name" value="MAM"/>
    <property type="match status" value="1"/>
</dbReference>
<evidence type="ECO:0000313" key="6">
    <source>
        <dbReference type="EMBL" id="AEV31529.1"/>
    </source>
</evidence>
<reference evidence="6 7" key="1">
    <citation type="journal article" date="2012" name="Stand. Genomic Sci.">
        <title>Genome sequence of the orange-pigmented seawater bacterium Owenweeksia hongkongensis type strain (UST20020801(T)).</title>
        <authorList>
            <person name="Riedel T."/>
            <person name="Held B."/>
            <person name="Nolan M."/>
            <person name="Lucas S."/>
            <person name="Lapidus A."/>
            <person name="Tice H."/>
            <person name="Del Rio T.G."/>
            <person name="Cheng J.F."/>
            <person name="Han C."/>
            <person name="Tapia R."/>
            <person name="Goodwin L.A."/>
            <person name="Pitluck S."/>
            <person name="Liolios K."/>
            <person name="Mavromatis K."/>
            <person name="Pagani I."/>
            <person name="Ivanova N."/>
            <person name="Mikhailova N."/>
            <person name="Pati A."/>
            <person name="Chen A."/>
            <person name="Palaniappan K."/>
            <person name="Rohde M."/>
            <person name="Tindall B.J."/>
            <person name="Detter J.C."/>
            <person name="Goker M."/>
            <person name="Woyke T."/>
            <person name="Bristow J."/>
            <person name="Eisen J.A."/>
            <person name="Markowitz V."/>
            <person name="Hugenholtz P."/>
            <person name="Klenk H.P."/>
            <person name="Kyrpides N.C."/>
        </authorList>
    </citation>
    <scope>NUCLEOTIDE SEQUENCE</scope>
    <source>
        <strain evidence="7">DSM 17368 / JCM 12287 / NRRL B-23963</strain>
    </source>
</reference>
<dbReference type="STRING" id="926562.Oweho_0513"/>
<organism evidence="6 7">
    <name type="scientific">Owenweeksia hongkongensis (strain DSM 17368 / CIP 108786 / JCM 12287 / NRRL B-23963 / UST20020801)</name>
    <dbReference type="NCBI Taxonomy" id="926562"/>
    <lineage>
        <taxon>Bacteria</taxon>
        <taxon>Pseudomonadati</taxon>
        <taxon>Bacteroidota</taxon>
        <taxon>Flavobacteriia</taxon>
        <taxon>Flavobacteriales</taxon>
        <taxon>Owenweeksiaceae</taxon>
        <taxon>Owenweeksia</taxon>
    </lineage>
</organism>
<dbReference type="RefSeq" id="WP_014200890.1">
    <property type="nucleotide sequence ID" value="NC_016599.1"/>
</dbReference>
<feature type="domain" description="MAM" evidence="3">
    <location>
        <begin position="315"/>
        <end position="489"/>
    </location>
</feature>
<evidence type="ECO:0000256" key="1">
    <source>
        <dbReference type="ARBA" id="ARBA00022729"/>
    </source>
</evidence>
<dbReference type="Pfam" id="PF00041">
    <property type="entry name" value="fn3"/>
    <property type="match status" value="1"/>
</dbReference>
<evidence type="ECO:0000259" key="5">
    <source>
        <dbReference type="PROSITE" id="PS50853"/>
    </source>
</evidence>
<dbReference type="GO" id="GO:0004553">
    <property type="term" value="F:hydrolase activity, hydrolyzing O-glycosyl compounds"/>
    <property type="evidence" value="ECO:0007669"/>
    <property type="project" value="UniProtKB-ARBA"/>
</dbReference>
<dbReference type="InterPro" id="IPR003961">
    <property type="entry name" value="FN3_dom"/>
</dbReference>
<proteinExistence type="predicted"/>
<dbReference type="CDD" id="cd00146">
    <property type="entry name" value="PKD"/>
    <property type="match status" value="2"/>
</dbReference>
<feature type="domain" description="Fibronectin type-III" evidence="5">
    <location>
        <begin position="489"/>
        <end position="576"/>
    </location>
</feature>
<dbReference type="Gene3D" id="2.60.120.200">
    <property type="match status" value="3"/>
</dbReference>
<dbReference type="OrthoDB" id="975384at2"/>
<dbReference type="Pfam" id="PF00629">
    <property type="entry name" value="MAM"/>
    <property type="match status" value="3"/>
</dbReference>
<name>G8QZT5_OWEHD</name>
<dbReference type="InterPro" id="IPR026444">
    <property type="entry name" value="Secre_tail"/>
</dbReference>
<feature type="domain" description="MAM" evidence="3">
    <location>
        <begin position="37"/>
        <end position="216"/>
    </location>
</feature>
<feature type="chain" id="PRO_5003514456" evidence="2">
    <location>
        <begin position="21"/>
        <end position="1085"/>
    </location>
</feature>
<dbReference type="PROSITE" id="PS50853">
    <property type="entry name" value="FN3"/>
    <property type="match status" value="2"/>
</dbReference>
<dbReference type="GO" id="GO:0016020">
    <property type="term" value="C:membrane"/>
    <property type="evidence" value="ECO:0007669"/>
    <property type="project" value="InterPro"/>
</dbReference>
<dbReference type="InterPro" id="IPR000601">
    <property type="entry name" value="PKD_dom"/>
</dbReference>
<dbReference type="InterPro" id="IPR013320">
    <property type="entry name" value="ConA-like_dom_sf"/>
</dbReference>
<dbReference type="NCBIfam" id="TIGR04183">
    <property type="entry name" value="Por_Secre_tail"/>
    <property type="match status" value="1"/>
</dbReference>
<dbReference type="SUPFAM" id="SSF49899">
    <property type="entry name" value="Concanavalin A-like lectins/glucanases"/>
    <property type="match status" value="3"/>
</dbReference>
<feature type="domain" description="Fibronectin type-III" evidence="5">
    <location>
        <begin position="216"/>
        <end position="304"/>
    </location>
</feature>
<feature type="domain" description="MAM" evidence="3">
    <location>
        <begin position="583"/>
        <end position="760"/>
    </location>
</feature>
<dbReference type="Pfam" id="PF18911">
    <property type="entry name" value="PKD_4"/>
    <property type="match status" value="2"/>
</dbReference>
<dbReference type="PANTHER" id="PTHR23282:SF101">
    <property type="entry name" value="MAM DOMAIN-CONTAINING PROTEIN"/>
    <property type="match status" value="1"/>
</dbReference>
<dbReference type="GO" id="GO:0005975">
    <property type="term" value="P:carbohydrate metabolic process"/>
    <property type="evidence" value="ECO:0007669"/>
    <property type="project" value="UniProtKB-ARBA"/>
</dbReference>
<dbReference type="EMBL" id="CP003156">
    <property type="protein sequence ID" value="AEV31529.1"/>
    <property type="molecule type" value="Genomic_DNA"/>
</dbReference>
<accession>G8QZT5</accession>
<dbReference type="InterPro" id="IPR035986">
    <property type="entry name" value="PKD_dom_sf"/>
</dbReference>
<dbReference type="Gene3D" id="2.60.40.10">
    <property type="entry name" value="Immunoglobulins"/>
    <property type="match status" value="5"/>
</dbReference>
<dbReference type="InterPro" id="IPR036116">
    <property type="entry name" value="FN3_sf"/>
</dbReference>